<evidence type="ECO:0000313" key="2">
    <source>
        <dbReference type="EMBL" id="GHP11833.1"/>
    </source>
</evidence>
<accession>A0A830HYH1</accession>
<gene>
    <name evidence="2" type="ORF">PPROV_001056000</name>
</gene>
<dbReference type="OrthoDB" id="44015at2759"/>
<proteinExistence type="predicted"/>
<dbReference type="PANTHER" id="PTHR22951">
    <property type="entry name" value="CLATHRIN ASSEMBLY PROTEIN"/>
    <property type="match status" value="1"/>
</dbReference>
<dbReference type="Proteomes" id="UP000660262">
    <property type="component" value="Unassembled WGS sequence"/>
</dbReference>
<dbReference type="AlphaFoldDB" id="A0A830HYH1"/>
<dbReference type="InterPro" id="IPR011417">
    <property type="entry name" value="ANTH_dom"/>
</dbReference>
<sequence length="477" mass="49689">MEAGPVYVAKELAKRAAESDSYVVACKALVCLHRIALECPQRANKAVHDVGAKNNYGLTHFKDETSPNTIELSGWVRTYAAYVEERTAVTDDLAFDMHQDGEAAIAKCRDMPPKDVLKYLASVQRLISRLVALTPEGPDVQKCTTAGSALKLALQESRSILCCANVLVMNLVDRFFEMSRSDAKEGLQLYKAHCRQLEAVTRLYDRAKLNLTTNDLNLPDFEQPPKSFLSSLEEYVANAPRSTDGVTPPGSTNNGSPAMGGAILDVGAAASPAGAAAGFGFSASPAAAQPARLSTEAALAELMVPSPVATSAATTSVAADPFSASDGFGATPEVSSSAPKVKAMAPGMPAVNPAAPHPTQLLQQMQVGGVQSTGALPEAVFANSPSPQGMMGGARPMAAPPMMGGMAPMQQPMMQPMMGGVPGMQQPGMGAMGGMPPPANASNPFAQQSSFGGAVGAPNQPPAGTVLVRRDSDFIKW</sequence>
<reference evidence="2" key="1">
    <citation type="submission" date="2020-10" db="EMBL/GenBank/DDBJ databases">
        <title>Unveiling of a novel bifunctional photoreceptor, Dualchrome1, isolated from a cosmopolitan green alga.</title>
        <authorList>
            <person name="Suzuki S."/>
            <person name="Kawachi M."/>
        </authorList>
    </citation>
    <scope>NUCLEOTIDE SEQUENCE</scope>
    <source>
        <strain evidence="2">NIES 2893</strain>
    </source>
</reference>
<evidence type="ECO:0000259" key="1">
    <source>
        <dbReference type="Pfam" id="PF07651"/>
    </source>
</evidence>
<dbReference type="PANTHER" id="PTHR22951:SF5">
    <property type="entry name" value="PHOSPHATIDYLINOSITOL-BINDING CLATHRIN ASSEMBLY PROTEIN LAP"/>
    <property type="match status" value="1"/>
</dbReference>
<name>A0A830HYH1_9CHLO</name>
<dbReference type="SUPFAM" id="SSF89009">
    <property type="entry name" value="GAT-like domain"/>
    <property type="match status" value="1"/>
</dbReference>
<dbReference type="Pfam" id="PF07651">
    <property type="entry name" value="ANTH"/>
    <property type="match status" value="1"/>
</dbReference>
<dbReference type="InterPro" id="IPR014712">
    <property type="entry name" value="ANTH_dom_sf"/>
</dbReference>
<protein>
    <recommendedName>
        <fullName evidence="1">AP180 N-terminal homology (ANTH) domain-containing protein</fullName>
    </recommendedName>
</protein>
<dbReference type="GO" id="GO:0072583">
    <property type="term" value="P:clathrin-dependent endocytosis"/>
    <property type="evidence" value="ECO:0007669"/>
    <property type="project" value="InterPro"/>
</dbReference>
<dbReference type="EMBL" id="BNJQ01000036">
    <property type="protein sequence ID" value="GHP11833.1"/>
    <property type="molecule type" value="Genomic_DNA"/>
</dbReference>
<dbReference type="InterPro" id="IPR045192">
    <property type="entry name" value="AP180-like"/>
</dbReference>
<dbReference type="Gene3D" id="1.20.58.150">
    <property type="entry name" value="ANTH domain"/>
    <property type="match status" value="1"/>
</dbReference>
<dbReference type="GO" id="GO:0048268">
    <property type="term" value="P:clathrin coat assembly"/>
    <property type="evidence" value="ECO:0007669"/>
    <property type="project" value="InterPro"/>
</dbReference>
<dbReference type="SUPFAM" id="SSF48464">
    <property type="entry name" value="ENTH/VHS domain"/>
    <property type="match status" value="1"/>
</dbReference>
<comment type="caution">
    <text evidence="2">The sequence shown here is derived from an EMBL/GenBank/DDBJ whole genome shotgun (WGS) entry which is preliminary data.</text>
</comment>
<dbReference type="InterPro" id="IPR008942">
    <property type="entry name" value="ENTH_VHS"/>
</dbReference>
<dbReference type="GO" id="GO:0030136">
    <property type="term" value="C:clathrin-coated vesicle"/>
    <property type="evidence" value="ECO:0007669"/>
    <property type="project" value="InterPro"/>
</dbReference>
<feature type="domain" description="AP180 N-terminal homology (ANTH)" evidence="1">
    <location>
        <begin position="8"/>
        <end position="237"/>
    </location>
</feature>
<evidence type="ECO:0000313" key="3">
    <source>
        <dbReference type="Proteomes" id="UP000660262"/>
    </source>
</evidence>
<dbReference type="GO" id="GO:0006900">
    <property type="term" value="P:vesicle budding from membrane"/>
    <property type="evidence" value="ECO:0007669"/>
    <property type="project" value="TreeGrafter"/>
</dbReference>
<dbReference type="GO" id="GO:0032050">
    <property type="term" value="F:clathrin heavy chain binding"/>
    <property type="evidence" value="ECO:0007669"/>
    <property type="project" value="TreeGrafter"/>
</dbReference>
<dbReference type="GO" id="GO:0005546">
    <property type="term" value="F:phosphatidylinositol-4,5-bisphosphate binding"/>
    <property type="evidence" value="ECO:0007669"/>
    <property type="project" value="TreeGrafter"/>
</dbReference>
<keyword evidence="3" id="KW-1185">Reference proteome</keyword>
<organism evidence="2 3">
    <name type="scientific">Pycnococcus provasolii</name>
    <dbReference type="NCBI Taxonomy" id="41880"/>
    <lineage>
        <taxon>Eukaryota</taxon>
        <taxon>Viridiplantae</taxon>
        <taxon>Chlorophyta</taxon>
        <taxon>Pseudoscourfieldiophyceae</taxon>
        <taxon>Pseudoscourfieldiales</taxon>
        <taxon>Pycnococcaceae</taxon>
        <taxon>Pycnococcus</taxon>
    </lineage>
</organism>
<dbReference type="GO" id="GO:0005545">
    <property type="term" value="F:1-phosphatidylinositol binding"/>
    <property type="evidence" value="ECO:0007669"/>
    <property type="project" value="InterPro"/>
</dbReference>
<dbReference type="Gene3D" id="1.25.40.90">
    <property type="match status" value="1"/>
</dbReference>
<dbReference type="GO" id="GO:0000149">
    <property type="term" value="F:SNARE binding"/>
    <property type="evidence" value="ECO:0007669"/>
    <property type="project" value="TreeGrafter"/>
</dbReference>
<dbReference type="GO" id="GO:0005905">
    <property type="term" value="C:clathrin-coated pit"/>
    <property type="evidence" value="ECO:0007669"/>
    <property type="project" value="TreeGrafter"/>
</dbReference>